<sequence length="1143" mass="129766">MARREAFLQAVFNGAIDEFLHFIQLHKDAADSFDLNELFQELSRKQKEALWEKLKCLLTQVLVDDPVEEWQRVGEECDDDMEMGGAPRKEQTTAVIQGVTTVVTISIPTVDGNINCRDLLECALILNGALYAFLDSEKSLAGAVQHLCECWWQKGLEGKEQFGKTAFTLILRNSFERKSIASAEITKLWQIHQALLCFDYDSEESNEVKDLLLQCFMSISHIKKEEGRRFLSFLFTWNVNFIKMIHGTVKNQLQGFPRSLMTNIAEIYFRAWKKASGEILEVIEHNCIQDFMHHAIHLPRNSPLHPKTRELLSYFHKQNKCRQGVEEVLYRLYQPILWRALKARNSEVRSNAALLFVDAFPILDPHFSKEDTDNEIQRQFDELFALLEDPHPLVRSTGVLGVSKIAFKYWELIPATVLADLLKKLVEDLAFDITSADVRCSVFKCLPIILDNVLSHPLLEQLLPALKYNLHDNSEKVRVAFVDMLLKIKSVRAAKFWKICPIEHLLTRLEIDSRPVSRRLVNLLFSSFLPVDQPEEVWCERCVTLIQMNPAAARKFYQYAYGYTSPANIAKLMLTIQSCVNACIQERLKACDSGDEDSEKENTSMPNNVLSVADIPSMGGLLEVVVILWRSIHKVLDRNKGAKNHIVRKFASVLGEYFKTFTDDRCISPLLILASFMPPAAIPAFSCGVISKLRNLANGATDEKYSTLIDCLCRWGKVGHVLELIHDWIIAEPSTRESNETSKRRVRIQEMHESKPELALDYAEYLLTHHMNRDCLLSLPKEKLSQFLKVLQTAKVVLDCNIRGTHTRFPGFHRTTALRAFSLYCRLSIHVQYKFASEGLDYLSDLEETGVWIENTVLPAFLTEEQEGSLDLSNETAQLVIQTYLTVCKDLIAVGLGDLQFEVHLLNMALVITCKGYVFIPVLICILKEMVEASLVHHLDSSGHVAELLDNMQKMFQRVLECLAIRLRSLREEGIQLIHSVQEPLGEFIHVVQGCAVTCPVIHHGVLSSLLAAVVVETGYMLQQKVSSSEELTPPKTFSELPPLSYALMRTVIKSVNVIRSFLNELMESIVNDELDGIHSITSAVYIVALIKGKYKPSCIKDTASALQGKLTTYSEITKEDVSSTKRMLYEFALLALDEILRP</sequence>
<dbReference type="InterPro" id="IPR024741">
    <property type="entry name" value="Condensin2_G2"/>
</dbReference>
<dbReference type="GeneID" id="107125563"/>
<gene>
    <name evidence="2" type="primary">NCAPG2</name>
</gene>
<accession>A0ABM1LET4</accession>
<name>A0ABM1LET4_GEKJA</name>
<dbReference type="InterPro" id="IPR011989">
    <property type="entry name" value="ARM-like"/>
</dbReference>
<dbReference type="PANTHER" id="PTHR16199:SF4">
    <property type="entry name" value="CONDENSIN-2 COMPLEX SUBUNIT G2"/>
    <property type="match status" value="1"/>
</dbReference>
<reference evidence="2" key="1">
    <citation type="submission" date="2025-08" db="UniProtKB">
        <authorList>
            <consortium name="RefSeq"/>
        </authorList>
    </citation>
    <scope>IDENTIFICATION</scope>
</reference>
<dbReference type="SUPFAM" id="SSF48371">
    <property type="entry name" value="ARM repeat"/>
    <property type="match status" value="1"/>
</dbReference>
<dbReference type="Gene3D" id="1.25.10.10">
    <property type="entry name" value="Leucine-rich Repeat Variant"/>
    <property type="match status" value="1"/>
</dbReference>
<evidence type="ECO:0000313" key="1">
    <source>
        <dbReference type="Proteomes" id="UP000694871"/>
    </source>
</evidence>
<dbReference type="Pfam" id="PF12422">
    <property type="entry name" value="Condensin2nSMC"/>
    <property type="match status" value="1"/>
</dbReference>
<dbReference type="InterPro" id="IPR016024">
    <property type="entry name" value="ARM-type_fold"/>
</dbReference>
<dbReference type="PANTHER" id="PTHR16199">
    <property type="entry name" value="CONDENSIN-2 COMPLEX SUBUNIT G2"/>
    <property type="match status" value="1"/>
</dbReference>
<dbReference type="RefSeq" id="XP_015284471.1">
    <property type="nucleotide sequence ID" value="XM_015428985.1"/>
</dbReference>
<organism evidence="1 2">
    <name type="scientific">Gekko japonicus</name>
    <name type="common">Schlegel's Japanese gecko</name>
    <dbReference type="NCBI Taxonomy" id="146911"/>
    <lineage>
        <taxon>Eukaryota</taxon>
        <taxon>Metazoa</taxon>
        <taxon>Chordata</taxon>
        <taxon>Craniata</taxon>
        <taxon>Vertebrata</taxon>
        <taxon>Euteleostomi</taxon>
        <taxon>Lepidosauria</taxon>
        <taxon>Squamata</taxon>
        <taxon>Bifurcata</taxon>
        <taxon>Gekkota</taxon>
        <taxon>Gekkonidae</taxon>
        <taxon>Gekkoninae</taxon>
        <taxon>Gekko</taxon>
    </lineage>
</organism>
<keyword evidence="1" id="KW-1185">Reference proteome</keyword>
<protein>
    <submittedName>
        <fullName evidence="2">Condensin-2 complex subunit G2</fullName>
    </submittedName>
</protein>
<evidence type="ECO:0000313" key="2">
    <source>
        <dbReference type="RefSeq" id="XP_015284471.1"/>
    </source>
</evidence>
<proteinExistence type="predicted"/>
<dbReference type="Proteomes" id="UP000694871">
    <property type="component" value="Unplaced"/>
</dbReference>